<sequence>MEKFYLIRETSFRSLDNILTSGAIFTSGKTQHMTDYKGQGSKNRRLAKNPRVSLDMPNFGDVYDEVDGVYFGLHPKTSSVRNKFSECVLIFSSSLLRQFNFCINTEENFGFMIDEDGLVNESQFSGEPGMSITSLENIDLIESEAQEVVVTSDVPIIYLRHVLFNKDPPIVLSKKLHQMKIVQFNIS</sequence>
<dbReference type="RefSeq" id="NP_663195.1">
    <property type="nucleotide sequence ID" value="NC_004062.1"/>
</dbReference>
<organism evidence="1 2">
    <name type="scientific">Phthorimaea operculella granulovirus</name>
    <dbReference type="NCBI Taxonomy" id="192584"/>
    <lineage>
        <taxon>Viruses</taxon>
        <taxon>Viruses incertae sedis</taxon>
        <taxon>Naldaviricetes</taxon>
        <taxon>Lefavirales</taxon>
        <taxon>Baculoviridae</taxon>
        <taxon>Betabaculovirus</taxon>
        <taxon>Betabaculovirus phoperculellae</taxon>
    </lineage>
</organism>
<gene>
    <name evidence="1" type="primary">PhopGV030</name>
</gene>
<reference evidence="2" key="1">
    <citation type="journal article" date="2000" name="Virus Genes">
        <title>Comparative analysis of the granulin regions of the Phthorimaea operculella and Spodoptera littoralis granuloviruses.</title>
        <authorList>
            <person name="Taha A."/>
            <person name="Nour-El-Din A."/>
            <person name="Croizier L."/>
            <person name="Ferber M.L."/>
            <person name="Croizier G."/>
        </authorList>
    </citation>
    <scope>NUCLEOTIDE SEQUENCE [LARGE SCALE GENOMIC DNA]</scope>
</reference>
<keyword evidence="2" id="KW-1185">Reference proteome</keyword>
<dbReference type="Proteomes" id="UP000202706">
    <property type="component" value="Segment"/>
</dbReference>
<dbReference type="OrthoDB" id="20233at10239"/>
<evidence type="ECO:0000313" key="1">
    <source>
        <dbReference type="EMBL" id="AAM70228.1"/>
    </source>
</evidence>
<dbReference type="KEGG" id="vg:949236"/>
<evidence type="ECO:0000313" key="2">
    <source>
        <dbReference type="Proteomes" id="UP000202706"/>
    </source>
</evidence>
<dbReference type="EMBL" id="AF499596">
    <property type="protein sequence ID" value="AAM70228.1"/>
    <property type="molecule type" value="Genomic_DNA"/>
</dbReference>
<name>Q8JS29_9BBAC</name>
<protein>
    <submittedName>
        <fullName evidence="1">Uncharacterized protein</fullName>
    </submittedName>
</protein>
<dbReference type="InterPro" id="IPR043846">
    <property type="entry name" value="DUF5863"/>
</dbReference>
<dbReference type="GeneID" id="949236"/>
<dbReference type="Pfam" id="PF19181">
    <property type="entry name" value="DUF5863"/>
    <property type="match status" value="1"/>
</dbReference>
<accession>Q8JS29</accession>
<proteinExistence type="predicted"/>